<dbReference type="InterPro" id="IPR007712">
    <property type="entry name" value="RelE/ParE_toxin"/>
</dbReference>
<comment type="similarity">
    <text evidence="1 3">Belongs to the RelE toxin family.</text>
</comment>
<dbReference type="PIRSF" id="PIRSF029218">
    <property type="entry name" value="ParE"/>
    <property type="match status" value="1"/>
</dbReference>
<evidence type="ECO:0000256" key="2">
    <source>
        <dbReference type="ARBA" id="ARBA00022649"/>
    </source>
</evidence>
<organism evidence="4 5">
    <name type="scientific">Microcystis aeruginosa Ma_QC_Ch_20071001_S25D</name>
    <dbReference type="NCBI Taxonomy" id="2486250"/>
    <lineage>
        <taxon>Bacteria</taxon>
        <taxon>Bacillati</taxon>
        <taxon>Cyanobacteriota</taxon>
        <taxon>Cyanophyceae</taxon>
        <taxon>Oscillatoriophycideae</taxon>
        <taxon>Chroococcales</taxon>
        <taxon>Microcystaceae</taxon>
        <taxon>Microcystis</taxon>
    </lineage>
</organism>
<keyword evidence="2" id="KW-1277">Toxin-antitoxin system</keyword>
<evidence type="ECO:0000256" key="3">
    <source>
        <dbReference type="PIRNR" id="PIRNR029218"/>
    </source>
</evidence>
<dbReference type="Pfam" id="PF05016">
    <property type="entry name" value="ParE_toxin"/>
    <property type="match status" value="1"/>
</dbReference>
<dbReference type="PANTHER" id="PTHR33755">
    <property type="entry name" value="TOXIN PARE1-RELATED"/>
    <property type="match status" value="1"/>
</dbReference>
<dbReference type="InterPro" id="IPR028344">
    <property type="entry name" value="ParE1/4"/>
</dbReference>
<dbReference type="Gene3D" id="3.30.2310.20">
    <property type="entry name" value="RelE-like"/>
    <property type="match status" value="1"/>
</dbReference>
<dbReference type="AlphaFoldDB" id="A0A552FSQ4"/>
<protein>
    <recommendedName>
        <fullName evidence="3">Toxin</fullName>
    </recommendedName>
</protein>
<sequence length="96" mass="11414">MNRFRISHQAEQDLEDIWLYLGRQDEMLADQKVAQILDRFPMLSQFPDMGRQRDDLLTGLRSFPIKPYLIFYTKSADGIEIVRVLHQSRDIETQFP</sequence>
<evidence type="ECO:0000256" key="1">
    <source>
        <dbReference type="ARBA" id="ARBA00006226"/>
    </source>
</evidence>
<evidence type="ECO:0000313" key="5">
    <source>
        <dbReference type="Proteomes" id="UP000316958"/>
    </source>
</evidence>
<dbReference type="Proteomes" id="UP000316958">
    <property type="component" value="Unassembled WGS sequence"/>
</dbReference>
<gene>
    <name evidence="4" type="ORF">EWV57_11795</name>
</gene>
<proteinExistence type="inferred from homology"/>
<evidence type="ECO:0000313" key="4">
    <source>
        <dbReference type="EMBL" id="TRU49774.1"/>
    </source>
</evidence>
<accession>A0A552FSQ4</accession>
<dbReference type="InterPro" id="IPR035093">
    <property type="entry name" value="RelE/ParE_toxin_dom_sf"/>
</dbReference>
<comment type="caution">
    <text evidence="4">The sequence shown here is derived from an EMBL/GenBank/DDBJ whole genome shotgun (WGS) entry which is preliminary data.</text>
</comment>
<dbReference type="EMBL" id="SFBE01000198">
    <property type="protein sequence ID" value="TRU49774.1"/>
    <property type="molecule type" value="Genomic_DNA"/>
</dbReference>
<reference evidence="4 5" key="1">
    <citation type="submission" date="2019-01" db="EMBL/GenBank/DDBJ databases">
        <title>Coherence of Microcystis species and biogeography revealed through population genomics.</title>
        <authorList>
            <person name="Perez-Carrascal O.M."/>
            <person name="Terrat Y."/>
            <person name="Giani A."/>
            <person name="Fortin N."/>
            <person name="Tromas N."/>
            <person name="Shapiro B.J."/>
        </authorList>
    </citation>
    <scope>NUCLEOTIDE SEQUENCE [LARGE SCALE GENOMIC DNA]</scope>
    <source>
        <strain evidence="4">Ma_QC_Ch_20071001_S25D</strain>
    </source>
</reference>
<dbReference type="InterPro" id="IPR051803">
    <property type="entry name" value="TA_system_RelE-like_toxin"/>
</dbReference>
<name>A0A552FSQ4_MICAE</name>